<dbReference type="AlphaFoldDB" id="A0AA38NWS6"/>
<keyword evidence="3" id="KW-1185">Reference proteome</keyword>
<accession>A0AA38NWS6</accession>
<proteinExistence type="predicted"/>
<organism evidence="2 3">
    <name type="scientific">Lentinula raphanica</name>
    <dbReference type="NCBI Taxonomy" id="153919"/>
    <lineage>
        <taxon>Eukaryota</taxon>
        <taxon>Fungi</taxon>
        <taxon>Dikarya</taxon>
        <taxon>Basidiomycota</taxon>
        <taxon>Agaricomycotina</taxon>
        <taxon>Agaricomycetes</taxon>
        <taxon>Agaricomycetidae</taxon>
        <taxon>Agaricales</taxon>
        <taxon>Marasmiineae</taxon>
        <taxon>Omphalotaceae</taxon>
        <taxon>Lentinula</taxon>
    </lineage>
</organism>
<comment type="caution">
    <text evidence="2">The sequence shown here is derived from an EMBL/GenBank/DDBJ whole genome shotgun (WGS) entry which is preliminary data.</text>
</comment>
<protein>
    <submittedName>
        <fullName evidence="2">Uncharacterized protein</fullName>
    </submittedName>
</protein>
<feature type="compositionally biased region" description="Basic and acidic residues" evidence="1">
    <location>
        <begin position="57"/>
        <end position="74"/>
    </location>
</feature>
<sequence length="189" mass="21033">MNVEHLADLPNAPTVNLLLILKFREHKRVSPKEEAANELLVEPRSLRESDALALGKETSDITSLRDDEVERPAEGDAEDLEETVPFWPMFIPGSSLDADAFDKLFGPILTGENCCLFGGKTVLPLDLSQSPFVSKDQTSSRSASHMPPQVSDPRWTYSDSWLKNFIAIIAVMLSRQQTWTTSSLGLIYI</sequence>
<name>A0AA38NWS6_9AGAR</name>
<reference evidence="2" key="1">
    <citation type="submission" date="2022-08" db="EMBL/GenBank/DDBJ databases">
        <authorList>
            <consortium name="DOE Joint Genome Institute"/>
            <person name="Min B."/>
            <person name="Riley R."/>
            <person name="Sierra-Patev S."/>
            <person name="Naranjo-Ortiz M."/>
            <person name="Looney B."/>
            <person name="Konkel Z."/>
            <person name="Slot J.C."/>
            <person name="Sakamoto Y."/>
            <person name="Steenwyk J.L."/>
            <person name="Rokas A."/>
            <person name="Carro J."/>
            <person name="Camarero S."/>
            <person name="Ferreira P."/>
            <person name="Molpeceres G."/>
            <person name="Ruiz-Duenas F.J."/>
            <person name="Serrano A."/>
            <person name="Henrissat B."/>
            <person name="Drula E."/>
            <person name="Hughes K.W."/>
            <person name="Mata J.L."/>
            <person name="Ishikawa N.K."/>
            <person name="Vargas-Isla R."/>
            <person name="Ushijima S."/>
            <person name="Smith C.A."/>
            <person name="Ahrendt S."/>
            <person name="Andreopoulos W."/>
            <person name="He G."/>
            <person name="Labutti K."/>
            <person name="Lipzen A."/>
            <person name="Ng V."/>
            <person name="Sandor L."/>
            <person name="Barry K."/>
            <person name="Martinez A.T."/>
            <person name="Xiao Y."/>
            <person name="Gibbons J.G."/>
            <person name="Terashima K."/>
            <person name="Hibbett D.S."/>
            <person name="Grigoriev I.V."/>
        </authorList>
    </citation>
    <scope>NUCLEOTIDE SEQUENCE</scope>
    <source>
        <strain evidence="2">TFB9207</strain>
    </source>
</reference>
<dbReference type="Proteomes" id="UP001163846">
    <property type="component" value="Unassembled WGS sequence"/>
</dbReference>
<evidence type="ECO:0000256" key="1">
    <source>
        <dbReference type="SAM" id="MobiDB-lite"/>
    </source>
</evidence>
<evidence type="ECO:0000313" key="3">
    <source>
        <dbReference type="Proteomes" id="UP001163846"/>
    </source>
</evidence>
<gene>
    <name evidence="2" type="ORF">F5878DRAFT_666904</name>
</gene>
<feature type="region of interest" description="Disordered" evidence="1">
    <location>
        <begin position="57"/>
        <end position="78"/>
    </location>
</feature>
<evidence type="ECO:0000313" key="2">
    <source>
        <dbReference type="EMBL" id="KAJ3832076.1"/>
    </source>
</evidence>
<dbReference type="EMBL" id="MU807091">
    <property type="protein sequence ID" value="KAJ3832076.1"/>
    <property type="molecule type" value="Genomic_DNA"/>
</dbReference>
<feature type="region of interest" description="Disordered" evidence="1">
    <location>
        <begin position="132"/>
        <end position="151"/>
    </location>
</feature>
<feature type="compositionally biased region" description="Polar residues" evidence="1">
    <location>
        <begin position="132"/>
        <end position="143"/>
    </location>
</feature>